<dbReference type="PANTHER" id="PTHR43652:SF2">
    <property type="entry name" value="BASIC AMINO ACID ANTIPORTER YFCC-RELATED"/>
    <property type="match status" value="1"/>
</dbReference>
<evidence type="ECO:0000256" key="6">
    <source>
        <dbReference type="ARBA" id="ARBA00023136"/>
    </source>
</evidence>
<evidence type="ECO:0000256" key="5">
    <source>
        <dbReference type="ARBA" id="ARBA00022989"/>
    </source>
</evidence>
<keyword evidence="5" id="KW-1133">Transmembrane helix</keyword>
<dbReference type="Pfam" id="PF03600">
    <property type="entry name" value="CitMHS"/>
    <property type="match status" value="1"/>
</dbReference>
<evidence type="ECO:0000313" key="8">
    <source>
        <dbReference type="EMBL" id="GLR65071.1"/>
    </source>
</evidence>
<comment type="subcellular location">
    <subcellularLocation>
        <location evidence="1">Membrane</location>
        <topology evidence="1">Multi-pass membrane protein</topology>
    </subcellularLocation>
</comment>
<dbReference type="Proteomes" id="UP001156682">
    <property type="component" value="Unassembled WGS sequence"/>
</dbReference>
<name>A0ABQ6A2C8_9GAMM</name>
<keyword evidence="3" id="KW-0812">Transmembrane</keyword>
<reference evidence="9" key="1">
    <citation type="journal article" date="2019" name="Int. J. Syst. Evol. Microbiol.">
        <title>The Global Catalogue of Microorganisms (GCM) 10K type strain sequencing project: providing services to taxonomists for standard genome sequencing and annotation.</title>
        <authorList>
            <consortium name="The Broad Institute Genomics Platform"/>
            <consortium name="The Broad Institute Genome Sequencing Center for Infectious Disease"/>
            <person name="Wu L."/>
            <person name="Ma J."/>
        </authorList>
    </citation>
    <scope>NUCLEOTIDE SEQUENCE [LARGE SCALE GENOMIC DNA]</scope>
    <source>
        <strain evidence="9">NBRC 100033</strain>
    </source>
</reference>
<sequence>MFNLLVLSGVLVGLIGTLIFTRFKPIYVFGTALLVVYFTGQITSQQLLSNFVNPALVSLFLLLIAAVALEKTRLVQGLASSLLKGKERFVLLKLMFSAGMLSSVTNNTAVVATLMGPIGRNQQTPPSRLLIPLSYAAILGGTLTLVGTSTNLIVQGLAQDAGLEGFNFFDFTLIGLPIFLLGILLISFIYKLLPNNGFTSQKTPSHYFTELTLAAHSPLVGKSINEAGLRQLETLFLVEVIRGSELISPVKPTERLQANDQLVFSGDINQVHLLEALPGLELDEGVVDLPKHNLVEVVISPTSALINKSIKDANFRSQFDAAVVAVKRGNQKLSGGLGALQLRPGDLLVLAVGVDFSQRTNLARNFIVVKGVKAPQQHQGKNGVLILLSFLAALFTAATGFLTLLDALLLLVAGYLATGVLSITEIRRRAPFELLLVIGCSLGIAQAMLSSGLADLLAEQIISLFSIWGLTGALIGLYLTTWLLTELITNNAAAALAFPIGLAIAQQFGVDAKPLLLTIAFAASASFITPYGYQTNLMVYTAGNYRFVDYLKTGLPLAVVYGVGVCGMVVWVFLFNKMN</sequence>
<dbReference type="EMBL" id="BSOR01000072">
    <property type="protein sequence ID" value="GLR65071.1"/>
    <property type="molecule type" value="Genomic_DNA"/>
</dbReference>
<gene>
    <name evidence="8" type="primary">yfbS</name>
    <name evidence="8" type="ORF">GCM10007878_25100</name>
</gene>
<dbReference type="RefSeq" id="WP_027851899.1">
    <property type="nucleotide sequence ID" value="NZ_BSOR01000072.1"/>
</dbReference>
<dbReference type="PROSITE" id="PS51202">
    <property type="entry name" value="RCK_C"/>
    <property type="match status" value="2"/>
</dbReference>
<protein>
    <submittedName>
        <fullName evidence="8">SLC13 family permease</fullName>
    </submittedName>
</protein>
<evidence type="ECO:0000259" key="7">
    <source>
        <dbReference type="PROSITE" id="PS51202"/>
    </source>
</evidence>
<keyword evidence="6" id="KW-0472">Membrane</keyword>
<evidence type="ECO:0000256" key="3">
    <source>
        <dbReference type="ARBA" id="ARBA00022692"/>
    </source>
</evidence>
<evidence type="ECO:0000313" key="9">
    <source>
        <dbReference type="Proteomes" id="UP001156682"/>
    </source>
</evidence>
<dbReference type="PANTHER" id="PTHR43652">
    <property type="entry name" value="BASIC AMINO ACID ANTIPORTER YFCC-RELATED"/>
    <property type="match status" value="1"/>
</dbReference>
<evidence type="ECO:0000256" key="4">
    <source>
        <dbReference type="ARBA" id="ARBA00022737"/>
    </source>
</evidence>
<evidence type="ECO:0000256" key="1">
    <source>
        <dbReference type="ARBA" id="ARBA00004141"/>
    </source>
</evidence>
<dbReference type="InterPro" id="IPR036721">
    <property type="entry name" value="RCK_C_sf"/>
</dbReference>
<dbReference type="Pfam" id="PF02080">
    <property type="entry name" value="TrkA_C"/>
    <property type="match status" value="2"/>
</dbReference>
<keyword evidence="2" id="KW-0813">Transport</keyword>
<accession>A0ABQ6A2C8</accession>
<organism evidence="8 9">
    <name type="scientific">Marinospirillum insulare</name>
    <dbReference type="NCBI Taxonomy" id="217169"/>
    <lineage>
        <taxon>Bacteria</taxon>
        <taxon>Pseudomonadati</taxon>
        <taxon>Pseudomonadota</taxon>
        <taxon>Gammaproteobacteria</taxon>
        <taxon>Oceanospirillales</taxon>
        <taxon>Oceanospirillaceae</taxon>
        <taxon>Marinospirillum</taxon>
    </lineage>
</organism>
<keyword evidence="9" id="KW-1185">Reference proteome</keyword>
<evidence type="ECO:0000256" key="2">
    <source>
        <dbReference type="ARBA" id="ARBA00022448"/>
    </source>
</evidence>
<dbReference type="InterPro" id="IPR004680">
    <property type="entry name" value="Cit_transptr-like_dom"/>
</dbReference>
<feature type="domain" description="RCK C-terminal" evidence="7">
    <location>
        <begin position="195"/>
        <end position="280"/>
    </location>
</feature>
<dbReference type="Gene3D" id="3.30.70.1450">
    <property type="entry name" value="Regulator of K+ conductance, C-terminal domain"/>
    <property type="match status" value="2"/>
</dbReference>
<dbReference type="SUPFAM" id="SSF116726">
    <property type="entry name" value="TrkA C-terminal domain-like"/>
    <property type="match status" value="2"/>
</dbReference>
<dbReference type="InterPro" id="IPR051679">
    <property type="entry name" value="DASS-Related_Transporters"/>
</dbReference>
<dbReference type="InterPro" id="IPR006037">
    <property type="entry name" value="RCK_C"/>
</dbReference>
<proteinExistence type="predicted"/>
<feature type="domain" description="RCK C-terminal" evidence="7">
    <location>
        <begin position="282"/>
        <end position="366"/>
    </location>
</feature>
<comment type="caution">
    <text evidence="8">The sequence shown here is derived from an EMBL/GenBank/DDBJ whole genome shotgun (WGS) entry which is preliminary data.</text>
</comment>
<keyword evidence="4" id="KW-0677">Repeat</keyword>